<dbReference type="AlphaFoldDB" id="A0A381SUD2"/>
<dbReference type="EMBL" id="UINC01003589">
    <property type="protein sequence ID" value="SVA07620.1"/>
    <property type="molecule type" value="Genomic_DNA"/>
</dbReference>
<accession>A0A381SUD2</accession>
<keyword evidence="1" id="KW-0812">Transmembrane</keyword>
<evidence type="ECO:0000313" key="2">
    <source>
        <dbReference type="EMBL" id="SVA07620.1"/>
    </source>
</evidence>
<name>A0A381SUD2_9ZZZZ</name>
<protein>
    <submittedName>
        <fullName evidence="2">Uncharacterized protein</fullName>
    </submittedName>
</protein>
<keyword evidence="1" id="KW-0472">Membrane</keyword>
<keyword evidence="1" id="KW-1133">Transmembrane helix</keyword>
<reference evidence="2" key="1">
    <citation type="submission" date="2018-05" db="EMBL/GenBank/DDBJ databases">
        <authorList>
            <person name="Lanie J.A."/>
            <person name="Ng W.-L."/>
            <person name="Kazmierczak K.M."/>
            <person name="Andrzejewski T.M."/>
            <person name="Davidsen T.M."/>
            <person name="Wayne K.J."/>
            <person name="Tettelin H."/>
            <person name="Glass J.I."/>
            <person name="Rusch D."/>
            <person name="Podicherti R."/>
            <person name="Tsui H.-C.T."/>
            <person name="Winkler M.E."/>
        </authorList>
    </citation>
    <scope>NUCLEOTIDE SEQUENCE</scope>
</reference>
<evidence type="ECO:0000256" key="1">
    <source>
        <dbReference type="SAM" id="Phobius"/>
    </source>
</evidence>
<proteinExistence type="predicted"/>
<gene>
    <name evidence="2" type="ORF">METZ01_LOCUS60474</name>
</gene>
<feature type="transmembrane region" description="Helical" evidence="1">
    <location>
        <begin position="66"/>
        <end position="84"/>
    </location>
</feature>
<feature type="transmembrane region" description="Helical" evidence="1">
    <location>
        <begin position="6"/>
        <end position="26"/>
    </location>
</feature>
<organism evidence="2">
    <name type="scientific">marine metagenome</name>
    <dbReference type="NCBI Taxonomy" id="408172"/>
    <lineage>
        <taxon>unclassified sequences</taxon>
        <taxon>metagenomes</taxon>
        <taxon>ecological metagenomes</taxon>
    </lineage>
</organism>
<sequence>MSTSYALLLGLIIFFVLFIYFSFFSVSLRLEKNENEAEIAVKRKNVPFRWKNLVDNKNKNLGWIDLGNHILVLGIVLFAVFIITNA</sequence>